<accession>A0A329MK57</accession>
<evidence type="ECO:0000256" key="1">
    <source>
        <dbReference type="SAM" id="MobiDB-lite"/>
    </source>
</evidence>
<gene>
    <name evidence="2" type="ORF">DQG23_17230</name>
</gene>
<feature type="region of interest" description="Disordered" evidence="1">
    <location>
        <begin position="1"/>
        <end position="70"/>
    </location>
</feature>
<feature type="compositionally biased region" description="Pro residues" evidence="1">
    <location>
        <begin position="24"/>
        <end position="70"/>
    </location>
</feature>
<dbReference type="EMBL" id="QMFB01000009">
    <property type="protein sequence ID" value="RAV20205.1"/>
    <property type="molecule type" value="Genomic_DNA"/>
</dbReference>
<keyword evidence="3" id="KW-1185">Reference proteome</keyword>
<protein>
    <submittedName>
        <fullName evidence="2">Uncharacterized protein</fullName>
    </submittedName>
</protein>
<organism evidence="2 3">
    <name type="scientific">Paenibacillus contaminans</name>
    <dbReference type="NCBI Taxonomy" id="450362"/>
    <lineage>
        <taxon>Bacteria</taxon>
        <taxon>Bacillati</taxon>
        <taxon>Bacillota</taxon>
        <taxon>Bacilli</taxon>
        <taxon>Bacillales</taxon>
        <taxon>Paenibacillaceae</taxon>
        <taxon>Paenibacillus</taxon>
    </lineage>
</organism>
<evidence type="ECO:0000313" key="2">
    <source>
        <dbReference type="EMBL" id="RAV20205.1"/>
    </source>
</evidence>
<name>A0A329MK57_9BACL</name>
<dbReference type="AlphaFoldDB" id="A0A329MK57"/>
<dbReference type="Proteomes" id="UP000250369">
    <property type="component" value="Unassembled WGS sequence"/>
</dbReference>
<reference evidence="2 3" key="1">
    <citation type="journal article" date="2009" name="Int. J. Syst. Evol. Microbiol.">
        <title>Paenibacillus contaminans sp. nov., isolated from a contaminated laboratory plate.</title>
        <authorList>
            <person name="Chou J.H."/>
            <person name="Lee J.H."/>
            <person name="Lin M.C."/>
            <person name="Chang P.S."/>
            <person name="Arun A.B."/>
            <person name="Young C.C."/>
            <person name="Chen W.M."/>
        </authorList>
    </citation>
    <scope>NUCLEOTIDE SEQUENCE [LARGE SCALE GENOMIC DNA]</scope>
    <source>
        <strain evidence="2 3">CKOBP-6</strain>
    </source>
</reference>
<evidence type="ECO:0000313" key="3">
    <source>
        <dbReference type="Proteomes" id="UP000250369"/>
    </source>
</evidence>
<sequence length="182" mass="18440">METGGPPLSGLEPMISSMILPTPSTTPPTVLPTPSTTPPTVLPTPSTTPPTVLPTPSTTPPTVLPTPSTIPPTIPFGALLASSSLSRSPGRGSSLCVEETADSTICPVLSAEVSTVCTEADVADSTMPGAALMAPVGFCPDGSFSSRERKEPGPFLTTPASSGTAAVVCRTLFTKFTVIIFV</sequence>
<comment type="caution">
    <text evidence="2">The sequence shown here is derived from an EMBL/GenBank/DDBJ whole genome shotgun (WGS) entry which is preliminary data.</text>
</comment>
<proteinExistence type="predicted"/>